<dbReference type="STRING" id="1117647.M5M_18480"/>
<dbReference type="AlphaFoldDB" id="K4KNS3"/>
<reference evidence="1 2" key="1">
    <citation type="journal article" date="2013" name="Genome Announc.">
        <title>Complete genome sequence of Simiduia agarivorans SA1(T), a marine bacterium able to degrade a variety of polysaccharides.</title>
        <authorList>
            <person name="Lin S.Y."/>
            <person name="Shieh W.Y."/>
            <person name="Chen J.S."/>
            <person name="Tang S.L."/>
        </authorList>
    </citation>
    <scope>NUCLEOTIDE SEQUENCE [LARGE SCALE GENOMIC DNA]</scope>
    <source>
        <strain evidence="2">DSM 21679 / JCM 13881 / BCRC 17597 / SA1</strain>
    </source>
</reference>
<protein>
    <submittedName>
        <fullName evidence="1">Uncharacterized protein</fullName>
    </submittedName>
</protein>
<gene>
    <name evidence="1" type="ordered locus">M5M_18480</name>
</gene>
<dbReference type="Gene3D" id="3.20.20.150">
    <property type="entry name" value="Divalent-metal-dependent TIM barrel enzymes"/>
    <property type="match status" value="1"/>
</dbReference>
<dbReference type="PANTHER" id="PTHR42194">
    <property type="entry name" value="UPF0276 PROTEIN HI_1600"/>
    <property type="match status" value="1"/>
</dbReference>
<name>K4KNS3_SIMAS</name>
<dbReference type="OrthoDB" id="9763101at2"/>
<dbReference type="EMBL" id="CP003746">
    <property type="protein sequence ID" value="AFV00825.1"/>
    <property type="molecule type" value="Genomic_DNA"/>
</dbReference>
<sequence>MQSFRVLTPRDVDFMEVAPENWIGVGGRFGEQFRDYTRQFPFYAHGLSLSIGSPSPLDTGLIERIRHFLDQHAVRAYSEHLSYCSDEGHLYDLLPIPFTEEAVHYVAARVREVQDRLGRRIALENVSYYLTAGQDLTELEFINAVLTEADCDLLLDVNNIYVNSINHRYDPMAFLRGLPGERTAYYHIAGHYDEADDLKVDTHGADVIAPVWDLLLEAYLLYGVKPTLLERDFNIPPVPELLAELNQVKQIQHQALSLGAKDCRPQRVNG</sequence>
<dbReference type="KEGG" id="saga:M5M_18480"/>
<dbReference type="InterPro" id="IPR036237">
    <property type="entry name" value="Xyl_isomerase-like_sf"/>
</dbReference>
<organism evidence="1 2">
    <name type="scientific">Simiduia agarivorans (strain DSM 21679 / JCM 13881 / BCRC 17597 / SA1)</name>
    <dbReference type="NCBI Taxonomy" id="1117647"/>
    <lineage>
        <taxon>Bacteria</taxon>
        <taxon>Pseudomonadati</taxon>
        <taxon>Pseudomonadota</taxon>
        <taxon>Gammaproteobacteria</taxon>
        <taxon>Cellvibrionales</taxon>
        <taxon>Cellvibrionaceae</taxon>
        <taxon>Simiduia</taxon>
    </lineage>
</organism>
<keyword evidence="2" id="KW-1185">Reference proteome</keyword>
<proteinExistence type="predicted"/>
<dbReference type="SUPFAM" id="SSF51658">
    <property type="entry name" value="Xylose isomerase-like"/>
    <property type="match status" value="1"/>
</dbReference>
<accession>K4KNS3</accession>
<evidence type="ECO:0000313" key="1">
    <source>
        <dbReference type="EMBL" id="AFV00825.1"/>
    </source>
</evidence>
<dbReference type="HOGENOM" id="CLU_064263_0_0_6"/>
<dbReference type="NCBIfam" id="NF003818">
    <property type="entry name" value="PRK05409.1"/>
    <property type="match status" value="1"/>
</dbReference>
<dbReference type="eggNOG" id="COG3220">
    <property type="taxonomic scope" value="Bacteria"/>
</dbReference>
<dbReference type="PANTHER" id="PTHR42194:SF1">
    <property type="entry name" value="UPF0276 PROTEIN HI_1600"/>
    <property type="match status" value="1"/>
</dbReference>
<dbReference type="InterPro" id="IPR007801">
    <property type="entry name" value="MbnB/TglH/ChrH"/>
</dbReference>
<evidence type="ECO:0000313" key="2">
    <source>
        <dbReference type="Proteomes" id="UP000000466"/>
    </source>
</evidence>
<dbReference type="Proteomes" id="UP000000466">
    <property type="component" value="Chromosome"/>
</dbReference>
<dbReference type="Pfam" id="PF05114">
    <property type="entry name" value="MbnB_TglH_ChrH"/>
    <property type="match status" value="1"/>
</dbReference>